<evidence type="ECO:0000256" key="5">
    <source>
        <dbReference type="ARBA" id="ARBA00022989"/>
    </source>
</evidence>
<proteinExistence type="inferred from homology"/>
<evidence type="ECO:0008006" key="12">
    <source>
        <dbReference type="Google" id="ProtNLM"/>
    </source>
</evidence>
<feature type="transmembrane region" description="Helical" evidence="8">
    <location>
        <begin position="348"/>
        <end position="367"/>
    </location>
</feature>
<evidence type="ECO:0000256" key="6">
    <source>
        <dbReference type="ARBA" id="ARBA00023136"/>
    </source>
</evidence>
<dbReference type="Pfam" id="PF09594">
    <property type="entry name" value="GT87"/>
    <property type="match status" value="1"/>
</dbReference>
<evidence type="ECO:0000256" key="8">
    <source>
        <dbReference type="SAM" id="Phobius"/>
    </source>
</evidence>
<comment type="subcellular location">
    <subcellularLocation>
        <location evidence="1">Cell membrane</location>
        <topology evidence="1">Multi-pass membrane protein</topology>
    </subcellularLocation>
</comment>
<feature type="transmembrane region" description="Helical" evidence="8">
    <location>
        <begin position="133"/>
        <end position="153"/>
    </location>
</feature>
<sequence precursor="true">MVRDALPAAAAALLVFAFGVFQALAANVAPDLFIYRLGSQLGLRAQNPYDTATVRSAVVEQFPELNTGPAPLGENCGFFLPPSAVVEFAPFALLPWPDAKLLWAVVNGLAAFAVARVVTLVRPAGQPTGPDLVRMLVPFALVLNFLTLAVVLVGQTTLVAAGCVVAGLVAFGRGWNVAGAVLWALPFVKPHVALPLLPLAWLLGGWKRAAGVLLVVGGLNLLGATFVGGTPLFLLDYVKQAGAGHQAVAFNRAELAYEMTSWNRLLYLASGERVLVEQTAATMLLSYAVGFGLVGLRCVASRTRPSEAWALAMAAALAVVCPQVLGYELLGLVLAVPWVRDLFAAGRHGWGLTAVLLLGVQLVPFPTMQALGIEWHRPGGAMAFALVVLCGPLRPGLTPSPP</sequence>
<name>A0A517XXQ7_9BACT</name>
<dbReference type="GO" id="GO:0005886">
    <property type="term" value="C:plasma membrane"/>
    <property type="evidence" value="ECO:0007669"/>
    <property type="project" value="UniProtKB-SubCell"/>
</dbReference>
<keyword evidence="6 8" id="KW-0472">Membrane</keyword>
<keyword evidence="4 8" id="KW-0812">Transmembrane</keyword>
<dbReference type="GO" id="GO:0016758">
    <property type="term" value="F:hexosyltransferase activity"/>
    <property type="evidence" value="ECO:0007669"/>
    <property type="project" value="InterPro"/>
</dbReference>
<dbReference type="InterPro" id="IPR018584">
    <property type="entry name" value="GT87"/>
</dbReference>
<protein>
    <recommendedName>
        <fullName evidence="12">DUF2029 domain-containing protein</fullName>
    </recommendedName>
</protein>
<feature type="transmembrane region" description="Helical" evidence="8">
    <location>
        <begin position="209"/>
        <end position="229"/>
    </location>
</feature>
<dbReference type="AlphaFoldDB" id="A0A517XXQ7"/>
<keyword evidence="11" id="KW-1185">Reference proteome</keyword>
<evidence type="ECO:0000256" key="4">
    <source>
        <dbReference type="ARBA" id="ARBA00022692"/>
    </source>
</evidence>
<accession>A0A517XXQ7</accession>
<organism evidence="10 11">
    <name type="scientific">Urbifossiella limnaea</name>
    <dbReference type="NCBI Taxonomy" id="2528023"/>
    <lineage>
        <taxon>Bacteria</taxon>
        <taxon>Pseudomonadati</taxon>
        <taxon>Planctomycetota</taxon>
        <taxon>Planctomycetia</taxon>
        <taxon>Gemmatales</taxon>
        <taxon>Gemmataceae</taxon>
        <taxon>Urbifossiella</taxon>
    </lineage>
</organism>
<keyword evidence="2" id="KW-1003">Cell membrane</keyword>
<keyword evidence="5 8" id="KW-1133">Transmembrane helix</keyword>
<dbReference type="Proteomes" id="UP000319576">
    <property type="component" value="Chromosome"/>
</dbReference>
<feature type="transmembrane region" description="Helical" evidence="8">
    <location>
        <begin position="275"/>
        <end position="296"/>
    </location>
</feature>
<feature type="transmembrane region" description="Helical" evidence="8">
    <location>
        <begin position="308"/>
        <end position="336"/>
    </location>
</feature>
<evidence type="ECO:0000313" key="11">
    <source>
        <dbReference type="Proteomes" id="UP000319576"/>
    </source>
</evidence>
<dbReference type="KEGG" id="uli:ETAA1_42860"/>
<feature type="chain" id="PRO_5021921030" description="DUF2029 domain-containing protein" evidence="9">
    <location>
        <begin position="26"/>
        <end position="402"/>
    </location>
</feature>
<comment type="similarity">
    <text evidence="7">Belongs to the glycosyltransferase 87 family.</text>
</comment>
<gene>
    <name evidence="10" type="ORF">ETAA1_42860</name>
</gene>
<evidence type="ECO:0000256" key="2">
    <source>
        <dbReference type="ARBA" id="ARBA00022475"/>
    </source>
</evidence>
<feature type="transmembrane region" description="Helical" evidence="8">
    <location>
        <begin position="101"/>
        <end position="121"/>
    </location>
</feature>
<keyword evidence="3" id="KW-0808">Transferase</keyword>
<evidence type="ECO:0000256" key="1">
    <source>
        <dbReference type="ARBA" id="ARBA00004651"/>
    </source>
</evidence>
<evidence type="ECO:0000256" key="9">
    <source>
        <dbReference type="SAM" id="SignalP"/>
    </source>
</evidence>
<dbReference type="EMBL" id="CP036273">
    <property type="protein sequence ID" value="QDU22308.1"/>
    <property type="molecule type" value="Genomic_DNA"/>
</dbReference>
<feature type="signal peptide" evidence="9">
    <location>
        <begin position="1"/>
        <end position="25"/>
    </location>
</feature>
<evidence type="ECO:0000313" key="10">
    <source>
        <dbReference type="EMBL" id="QDU22308.1"/>
    </source>
</evidence>
<keyword evidence="9" id="KW-0732">Signal</keyword>
<dbReference type="OrthoDB" id="282256at2"/>
<reference evidence="10 11" key="1">
    <citation type="submission" date="2019-02" db="EMBL/GenBank/DDBJ databases">
        <title>Deep-cultivation of Planctomycetes and their phenomic and genomic characterization uncovers novel biology.</title>
        <authorList>
            <person name="Wiegand S."/>
            <person name="Jogler M."/>
            <person name="Boedeker C."/>
            <person name="Pinto D."/>
            <person name="Vollmers J."/>
            <person name="Rivas-Marin E."/>
            <person name="Kohn T."/>
            <person name="Peeters S.H."/>
            <person name="Heuer A."/>
            <person name="Rast P."/>
            <person name="Oberbeckmann S."/>
            <person name="Bunk B."/>
            <person name="Jeske O."/>
            <person name="Meyerdierks A."/>
            <person name="Storesund J.E."/>
            <person name="Kallscheuer N."/>
            <person name="Luecker S."/>
            <person name="Lage O.M."/>
            <person name="Pohl T."/>
            <person name="Merkel B.J."/>
            <person name="Hornburger P."/>
            <person name="Mueller R.-W."/>
            <person name="Bruemmer F."/>
            <person name="Labrenz M."/>
            <person name="Spormann A.M."/>
            <person name="Op den Camp H."/>
            <person name="Overmann J."/>
            <person name="Amann R."/>
            <person name="Jetten M.S.M."/>
            <person name="Mascher T."/>
            <person name="Medema M.H."/>
            <person name="Devos D.P."/>
            <person name="Kaster A.-K."/>
            <person name="Ovreas L."/>
            <person name="Rohde M."/>
            <person name="Galperin M.Y."/>
            <person name="Jogler C."/>
        </authorList>
    </citation>
    <scope>NUCLEOTIDE SEQUENCE [LARGE SCALE GENOMIC DNA]</scope>
    <source>
        <strain evidence="10 11">ETA_A1</strain>
    </source>
</reference>
<evidence type="ECO:0000256" key="3">
    <source>
        <dbReference type="ARBA" id="ARBA00022679"/>
    </source>
</evidence>
<evidence type="ECO:0000256" key="7">
    <source>
        <dbReference type="ARBA" id="ARBA00024033"/>
    </source>
</evidence>